<feature type="region of interest" description="Disordered" evidence="5">
    <location>
        <begin position="29"/>
        <end position="169"/>
    </location>
</feature>
<feature type="coiled-coil region" evidence="4">
    <location>
        <begin position="238"/>
        <end position="283"/>
    </location>
</feature>
<feature type="compositionally biased region" description="Polar residues" evidence="5">
    <location>
        <begin position="110"/>
        <end position="124"/>
    </location>
</feature>
<dbReference type="Proteomes" id="UP001281614">
    <property type="component" value="Unassembled WGS sequence"/>
</dbReference>
<comment type="subcellular location">
    <subcellularLocation>
        <location evidence="1">Golgi apparatus</location>
    </subcellularLocation>
</comment>
<feature type="compositionally biased region" description="Basic and acidic residues" evidence="5">
    <location>
        <begin position="95"/>
        <end position="104"/>
    </location>
</feature>
<feature type="compositionally biased region" description="Polar residues" evidence="5">
    <location>
        <begin position="35"/>
        <end position="48"/>
    </location>
</feature>
<comment type="caution">
    <text evidence="7">The sequence shown here is derived from an EMBL/GenBank/DDBJ whole genome shotgun (WGS) entry which is preliminary data.</text>
</comment>
<dbReference type="InterPro" id="IPR022092">
    <property type="entry name" value="TMF_DNA-bd"/>
</dbReference>
<dbReference type="Pfam" id="PF12329">
    <property type="entry name" value="TMF_DNA_bd"/>
    <property type="match status" value="1"/>
</dbReference>
<evidence type="ECO:0000256" key="1">
    <source>
        <dbReference type="ARBA" id="ARBA00004555"/>
    </source>
</evidence>
<feature type="compositionally biased region" description="Polar residues" evidence="5">
    <location>
        <begin position="131"/>
        <end position="141"/>
    </location>
</feature>
<feature type="compositionally biased region" description="Low complexity" evidence="5">
    <location>
        <begin position="701"/>
        <end position="723"/>
    </location>
</feature>
<dbReference type="GO" id="GO:0005783">
    <property type="term" value="C:endoplasmic reticulum"/>
    <property type="evidence" value="ECO:0007669"/>
    <property type="project" value="TreeGrafter"/>
</dbReference>
<evidence type="ECO:0000256" key="2">
    <source>
        <dbReference type="ARBA" id="ARBA00023034"/>
    </source>
</evidence>
<name>A0AAE0CZP6_COLKA</name>
<gene>
    <name evidence="7" type="ORF">CKAH01_09986</name>
</gene>
<dbReference type="InterPro" id="IPR052602">
    <property type="entry name" value="Growth_transcription_reg"/>
</dbReference>
<dbReference type="EMBL" id="VYYT01000743">
    <property type="protein sequence ID" value="KAK2729948.1"/>
    <property type="molecule type" value="Genomic_DNA"/>
</dbReference>
<evidence type="ECO:0000313" key="8">
    <source>
        <dbReference type="Proteomes" id="UP001281614"/>
    </source>
</evidence>
<keyword evidence="8" id="KW-1185">Reference proteome</keyword>
<keyword evidence="3 4" id="KW-0175">Coiled coil</keyword>
<proteinExistence type="predicted"/>
<feature type="coiled-coil region" evidence="4">
    <location>
        <begin position="539"/>
        <end position="640"/>
    </location>
</feature>
<organism evidence="7 8">
    <name type="scientific">Colletotrichum kahawae</name>
    <name type="common">Coffee berry disease fungus</name>
    <dbReference type="NCBI Taxonomy" id="34407"/>
    <lineage>
        <taxon>Eukaryota</taxon>
        <taxon>Fungi</taxon>
        <taxon>Dikarya</taxon>
        <taxon>Ascomycota</taxon>
        <taxon>Pezizomycotina</taxon>
        <taxon>Sordariomycetes</taxon>
        <taxon>Hypocreomycetidae</taxon>
        <taxon>Glomerellales</taxon>
        <taxon>Glomerellaceae</taxon>
        <taxon>Colletotrichum</taxon>
        <taxon>Colletotrichum gloeosporioides species complex</taxon>
    </lineage>
</organism>
<feature type="coiled-coil region" evidence="4">
    <location>
        <begin position="785"/>
        <end position="885"/>
    </location>
</feature>
<keyword evidence="2" id="KW-0333">Golgi apparatus</keyword>
<feature type="domain" description="TATA element modulatory factor 1 TATA binding" evidence="6">
    <location>
        <begin position="772"/>
        <end position="885"/>
    </location>
</feature>
<evidence type="ECO:0000313" key="7">
    <source>
        <dbReference type="EMBL" id="KAK2729948.1"/>
    </source>
</evidence>
<dbReference type="AlphaFoldDB" id="A0AAE0CZP6"/>
<dbReference type="PANTHER" id="PTHR46515:SF1">
    <property type="entry name" value="TATA ELEMENT MODULATORY FACTOR"/>
    <property type="match status" value="1"/>
</dbReference>
<reference evidence="7" key="1">
    <citation type="submission" date="2023-02" db="EMBL/GenBank/DDBJ databases">
        <title>Colletotrichum kahawae CIFC_Que2 genome sequencing and assembly.</title>
        <authorList>
            <person name="Baroncelli R."/>
        </authorList>
    </citation>
    <scope>NUCLEOTIDE SEQUENCE</scope>
    <source>
        <strain evidence="7">CIFC_Que2</strain>
    </source>
</reference>
<accession>A0AAE0CZP6</accession>
<dbReference type="PANTHER" id="PTHR46515">
    <property type="entry name" value="TATA ELEMENT MODULATORY FACTOR TMF1"/>
    <property type="match status" value="1"/>
</dbReference>
<evidence type="ECO:0000259" key="6">
    <source>
        <dbReference type="Pfam" id="PF12325"/>
    </source>
</evidence>
<evidence type="ECO:0000256" key="3">
    <source>
        <dbReference type="ARBA" id="ARBA00023054"/>
    </source>
</evidence>
<dbReference type="GO" id="GO:0005794">
    <property type="term" value="C:Golgi apparatus"/>
    <property type="evidence" value="ECO:0007669"/>
    <property type="project" value="UniProtKB-SubCell"/>
</dbReference>
<feature type="coiled-coil region" evidence="4">
    <location>
        <begin position="363"/>
        <end position="501"/>
    </location>
</feature>
<evidence type="ECO:0000256" key="4">
    <source>
        <dbReference type="SAM" id="Coils"/>
    </source>
</evidence>
<protein>
    <submittedName>
        <fullName evidence="7">M protein repeat protein</fullName>
    </submittedName>
</protein>
<dbReference type="InterPro" id="IPR022091">
    <property type="entry name" value="TMF_TATA-bd"/>
</dbReference>
<dbReference type="Pfam" id="PF12325">
    <property type="entry name" value="TMF_TATA_bd"/>
    <property type="match status" value="1"/>
</dbReference>
<sequence>MTAPAKSSRWGSFLQQAVAGVEARLDNILAEGENGSLQQPGQPSQRPATPSRGELQQIGEPHTYSWAVDASPDSCLDCLSPCETGPSRSSTSSRTNDRLQERLAKAMASKNPQSSDARSATSDSHSARLSVDSSEPTSASNIPPAALPAGPHESDPTSGIGPESGAPDQVYDELNTVQKLQQSQSLPSIILGESESTVQNATSVSTAAGTFAGLPGMPLSKSSANGITHNSGIECNHCVDLEAQVKLLEASCEHAAKEQQEEIHRHVEQFEALQAKVQFLAKEATDVARKSAAKAPAGSQEQKLAERDEKIALLMEEGRNLAATEQKHRTIIRKLRSQIVSDEKATSELKTRYEKTAADLEMLRSKSSRVEELEHLNQELQIRSNGMQDDLNALRAGAIADKNTIEKLRADLQKATDQANSAFAKANDEALAMEKRRAKELEDTIAALQVEKTLVADRAKASAAEVEEKASRATELARITEAEMKAELQVLEGKLEAMRALAEEASSGAVGDSQAKLLRQVETLQTQHAIATENWQGIEASLLARLGNLERERDDALRRESEMRKKARETATRCKRQDEEIQELTNKFPNYQRDVEAYQSRIEILQRRADETEAALARAKLDLEKQHAAWKAEKTESERRPWLEDHLSNSISRMQSRPDSPLLSVPTRTLSNDLLMLQSASGKGRKISTPTSGTDGFHEGSSPGRRSSAHPPSAPFFASGAPSLPGSAFPPSFDLAPDSLPTPTSHAGEKDDLFDGVETTSSPRQMMQDMVSVSTVGAGPSVQLVERMSAAIRRLEAEKVTSREELARISGQRDEARAEIAALMKEMESCKAASKRVAELEVQVEDINSRYQMTLEVLGEKSELVEELRADVQDVKAMYRDLVERTVR</sequence>
<feature type="region of interest" description="Disordered" evidence="5">
    <location>
        <begin position="679"/>
        <end position="755"/>
    </location>
</feature>
<evidence type="ECO:0000256" key="5">
    <source>
        <dbReference type="SAM" id="MobiDB-lite"/>
    </source>
</evidence>